<name>A0A1X0WDP2_9GAMM</name>
<evidence type="ECO:0000313" key="1">
    <source>
        <dbReference type="EMBL" id="ORJ24861.1"/>
    </source>
</evidence>
<organism evidence="1 2">
    <name type="scientific">Rouxiella badensis</name>
    <dbReference type="NCBI Taxonomy" id="1646377"/>
    <lineage>
        <taxon>Bacteria</taxon>
        <taxon>Pseudomonadati</taxon>
        <taxon>Pseudomonadota</taxon>
        <taxon>Gammaproteobacteria</taxon>
        <taxon>Enterobacterales</taxon>
        <taxon>Yersiniaceae</taxon>
        <taxon>Rouxiella</taxon>
    </lineage>
</organism>
<dbReference type="AlphaFoldDB" id="A0A1X0WDP2"/>
<dbReference type="Proteomes" id="UP000192536">
    <property type="component" value="Unassembled WGS sequence"/>
</dbReference>
<accession>A0A1X0WDP2</accession>
<gene>
    <name evidence="1" type="ORF">BS640_13715</name>
</gene>
<protein>
    <submittedName>
        <fullName evidence="1">Uncharacterized protein</fullName>
    </submittedName>
</protein>
<dbReference type="EMBL" id="MRWE01000022">
    <property type="protein sequence ID" value="ORJ24861.1"/>
    <property type="molecule type" value="Genomic_DNA"/>
</dbReference>
<reference evidence="1 2" key="1">
    <citation type="journal article" date="2017" name="Int. J. Syst. Evol. Microbiol.">
        <title>Rouxiella badensis sp. nov. and Rouxiella silvae sp. nov. isolated from peat bog soil in Germany and emendation of the genus description.</title>
        <authorList>
            <person name="Le Fleche-Mateos A."/>
            <person name="Kugler J.H."/>
            <person name="Hansen S.H."/>
            <person name="Syldatk C."/>
            <person name="Hausmann R."/>
            <person name="Lomprez F."/>
            <person name="Vandenbogaert M."/>
            <person name="Manuguerra J.C."/>
            <person name="Grimont P.A."/>
        </authorList>
    </citation>
    <scope>NUCLEOTIDE SEQUENCE [LARGE SCALE GENOMIC DNA]</scope>
    <source>
        <strain evidence="1 2">DSM 100043</strain>
    </source>
</reference>
<evidence type="ECO:0000313" key="2">
    <source>
        <dbReference type="Proteomes" id="UP000192536"/>
    </source>
</evidence>
<dbReference type="STRING" id="1646377.BS640_13715"/>
<keyword evidence="2" id="KW-1185">Reference proteome</keyword>
<sequence>MKLLGKNMFERLTSQRLVTITEVVNALYGINPNTKTKQLPPEISEEAQDIRKAILRNISTLSERKISISEELDADYVFGASYQFLSKGITPDEVIARVDEAILALLNSNGWENKMLAFGGRSLVEEMSKSRKSGRGAHRVNDEQKSTDKTLALLIMLLTEKHPSKKYGSPKKPKISEIYSDLESMANTWNISDKGIKKSTFYNKIKFALSSVSSNDD</sequence>
<comment type="caution">
    <text evidence="1">The sequence shown here is derived from an EMBL/GenBank/DDBJ whole genome shotgun (WGS) entry which is preliminary data.</text>
</comment>
<dbReference type="RefSeq" id="WP_084912766.1">
    <property type="nucleotide sequence ID" value="NZ_MRWE01000022.1"/>
</dbReference>
<proteinExistence type="predicted"/>